<dbReference type="Proteomes" id="UP000014127">
    <property type="component" value="Unassembled WGS sequence"/>
</dbReference>
<dbReference type="STRING" id="44009.RV01_GL002425"/>
<dbReference type="CDD" id="cd07064">
    <property type="entry name" value="AlkD_like_1"/>
    <property type="match status" value="1"/>
</dbReference>
<dbReference type="InterPro" id="IPR016024">
    <property type="entry name" value="ARM-type_fold"/>
</dbReference>
<protein>
    <recommendedName>
        <fullName evidence="3">DNA alkylation repair protein</fullName>
    </recommendedName>
</protein>
<dbReference type="PATRIC" id="fig|1139219.3.peg.2492"/>
<dbReference type="InterPro" id="IPR014825">
    <property type="entry name" value="DNA_alkylation"/>
</dbReference>
<dbReference type="RefSeq" id="WP_016173657.1">
    <property type="nucleotide sequence ID" value="NZ_ASWK01000001.1"/>
</dbReference>
<dbReference type="AlphaFoldDB" id="S1NAI3"/>
<dbReference type="OrthoDB" id="9775346at2"/>
<dbReference type="HOGENOM" id="CLU_079880_1_0_9"/>
<name>S1NAI3_9ENTE</name>
<accession>S1NAI3</accession>
<organism evidence="1 2">
    <name type="scientific">Enterococcus dispar ATCC 51266</name>
    <dbReference type="NCBI Taxonomy" id="1139219"/>
    <lineage>
        <taxon>Bacteria</taxon>
        <taxon>Bacillati</taxon>
        <taxon>Bacillota</taxon>
        <taxon>Bacilli</taxon>
        <taxon>Lactobacillales</taxon>
        <taxon>Enterococcaceae</taxon>
        <taxon>Enterococcus</taxon>
    </lineage>
</organism>
<evidence type="ECO:0000313" key="1">
    <source>
        <dbReference type="EMBL" id="EOT38281.1"/>
    </source>
</evidence>
<comment type="caution">
    <text evidence="1">The sequence shown here is derived from an EMBL/GenBank/DDBJ whole genome shotgun (WGS) entry which is preliminary data.</text>
</comment>
<dbReference type="Pfam" id="PF08713">
    <property type="entry name" value="DNA_alkylation"/>
    <property type="match status" value="1"/>
</dbReference>
<sequence>MSQLSFVPNPSQAVSMAKYMKNQFTFLGVPKPIRAQAEKELLKESQQWSTAQLETEIFHYYQRDAREYQYLAIDLFNQNVLRLNLAELKNYLPLIATKEWWDSIDAWRKGFNDYVKANPETLAEVFSWFYQAEDFWFRRISINLQLQSKSATDLLLLEQAILFDRKTAEFFIQKAIGWSLREYSKTDPIYVTNFIAKNNLSRLAAREGGKHLKKESKK</sequence>
<dbReference type="eggNOG" id="COG4912">
    <property type="taxonomic scope" value="Bacteria"/>
</dbReference>
<evidence type="ECO:0008006" key="3">
    <source>
        <dbReference type="Google" id="ProtNLM"/>
    </source>
</evidence>
<evidence type="ECO:0000313" key="2">
    <source>
        <dbReference type="Proteomes" id="UP000014127"/>
    </source>
</evidence>
<dbReference type="PANTHER" id="PTHR34070">
    <property type="entry name" value="ARMADILLO-TYPE FOLD"/>
    <property type="match status" value="1"/>
</dbReference>
<dbReference type="Gene3D" id="1.25.40.290">
    <property type="entry name" value="ARM repeat domains"/>
    <property type="match status" value="1"/>
</dbReference>
<keyword evidence="2" id="KW-1185">Reference proteome</keyword>
<dbReference type="EMBL" id="AHYR01000013">
    <property type="protein sequence ID" value="EOT38281.1"/>
    <property type="molecule type" value="Genomic_DNA"/>
</dbReference>
<proteinExistence type="predicted"/>
<gene>
    <name evidence="1" type="ORF">OMK_02549</name>
</gene>
<dbReference type="SUPFAM" id="SSF48371">
    <property type="entry name" value="ARM repeat"/>
    <property type="match status" value="1"/>
</dbReference>
<dbReference type="PANTHER" id="PTHR34070:SF1">
    <property type="entry name" value="DNA ALKYLATION REPAIR PROTEIN"/>
    <property type="match status" value="1"/>
</dbReference>
<dbReference type="Gene3D" id="1.20.1660.10">
    <property type="entry name" value="Hypothetical protein (EF3068)"/>
    <property type="match status" value="1"/>
</dbReference>
<reference evidence="1 2" key="1">
    <citation type="submission" date="2013-03" db="EMBL/GenBank/DDBJ databases">
        <title>The Genome Sequence of Enterococcus dispar ATCC_51266 (Illumina only assembly).</title>
        <authorList>
            <consortium name="The Broad Institute Genomics Platform"/>
            <consortium name="The Broad Institute Genome Sequencing Center for Infectious Disease"/>
            <person name="Earl A."/>
            <person name="Russ C."/>
            <person name="Gilmore M."/>
            <person name="Surin D."/>
            <person name="Walker B."/>
            <person name="Young S."/>
            <person name="Zeng Q."/>
            <person name="Gargeya S."/>
            <person name="Fitzgerald M."/>
            <person name="Haas B."/>
            <person name="Abouelleil A."/>
            <person name="Allen A.W."/>
            <person name="Alvarado L."/>
            <person name="Arachchi H.M."/>
            <person name="Berlin A.M."/>
            <person name="Chapman S.B."/>
            <person name="Gainer-Dewar J."/>
            <person name="Goldberg J."/>
            <person name="Griggs A."/>
            <person name="Gujja S."/>
            <person name="Hansen M."/>
            <person name="Howarth C."/>
            <person name="Imamovic A."/>
            <person name="Ireland A."/>
            <person name="Larimer J."/>
            <person name="McCowan C."/>
            <person name="Murphy C."/>
            <person name="Pearson M."/>
            <person name="Poon T.W."/>
            <person name="Priest M."/>
            <person name="Roberts A."/>
            <person name="Saif S."/>
            <person name="Shea T."/>
            <person name="Sisk P."/>
            <person name="Sykes S."/>
            <person name="Wortman J."/>
            <person name="Nusbaum C."/>
            <person name="Birren B."/>
        </authorList>
    </citation>
    <scope>NUCLEOTIDE SEQUENCE [LARGE SCALE GENOMIC DNA]</scope>
    <source>
        <strain evidence="1 2">ATCC 51266</strain>
    </source>
</reference>